<gene>
    <name evidence="2" type="ordered locus">XfasM23_0260</name>
</gene>
<dbReference type="Proteomes" id="UP000001698">
    <property type="component" value="Chromosome"/>
</dbReference>
<dbReference type="AlphaFoldDB" id="B2I7I3"/>
<evidence type="ECO:0000256" key="1">
    <source>
        <dbReference type="SAM" id="Phobius"/>
    </source>
</evidence>
<feature type="transmembrane region" description="Helical" evidence="1">
    <location>
        <begin position="40"/>
        <end position="59"/>
    </location>
</feature>
<keyword evidence="1" id="KW-1133">Transmembrane helix</keyword>
<organism evidence="2 3">
    <name type="scientific">Xylella fastidiosa (strain M23)</name>
    <dbReference type="NCBI Taxonomy" id="405441"/>
    <lineage>
        <taxon>Bacteria</taxon>
        <taxon>Pseudomonadati</taxon>
        <taxon>Pseudomonadota</taxon>
        <taxon>Gammaproteobacteria</taxon>
        <taxon>Lysobacterales</taxon>
        <taxon>Lysobacteraceae</taxon>
        <taxon>Xylella</taxon>
    </lineage>
</organism>
<name>B2I7I3_XYLF2</name>
<dbReference type="KEGG" id="xfn:XfasM23_0260"/>
<evidence type="ECO:0000313" key="2">
    <source>
        <dbReference type="EMBL" id="ACB91711.1"/>
    </source>
</evidence>
<dbReference type="EMBL" id="CP001011">
    <property type="protein sequence ID" value="ACB91711.1"/>
    <property type="molecule type" value="Genomic_DNA"/>
</dbReference>
<sequence length="86" mass="9476">MALIVGRIRQWDRALGSHVSIRDSGVMQARAQRDMAPQRCVGGFVCCCLAVLISAYGFVSLLCCRCIRKHASLRCAVLWDGAVYLC</sequence>
<reference evidence="2 3" key="1">
    <citation type="journal article" date="2010" name="J. Bacteriol.">
        <title>Whole genome sequences of two Xylella fastidiosa strains (M12 and M23) causing almond leaf scorch disease in California.</title>
        <authorList>
            <person name="Chen J."/>
            <person name="Xie G."/>
            <person name="Han S."/>
            <person name="Chertkov O."/>
            <person name="Sims D."/>
            <person name="Civerolo E.L."/>
        </authorList>
    </citation>
    <scope>NUCLEOTIDE SEQUENCE [LARGE SCALE GENOMIC DNA]</scope>
    <source>
        <strain evidence="2 3">M23</strain>
    </source>
</reference>
<accession>B2I7I3</accession>
<protein>
    <submittedName>
        <fullName evidence="2">Uncharacterized protein</fullName>
    </submittedName>
</protein>
<keyword evidence="1" id="KW-0812">Transmembrane</keyword>
<evidence type="ECO:0000313" key="3">
    <source>
        <dbReference type="Proteomes" id="UP000001698"/>
    </source>
</evidence>
<proteinExistence type="predicted"/>
<keyword evidence="1" id="KW-0472">Membrane</keyword>
<dbReference type="HOGENOM" id="CLU_2497142_0_0_6"/>